<dbReference type="EMBL" id="BAABRO010000001">
    <property type="protein sequence ID" value="GAA5504563.1"/>
    <property type="molecule type" value="Genomic_DNA"/>
</dbReference>
<protein>
    <recommendedName>
        <fullName evidence="4">Carboxypeptidase regulatory-like domain-containing protein</fullName>
    </recommendedName>
</protein>
<evidence type="ECO:0000313" key="2">
    <source>
        <dbReference type="EMBL" id="GAA5504563.1"/>
    </source>
</evidence>
<keyword evidence="1" id="KW-0472">Membrane</keyword>
<name>A0ABP9VMD5_9BACT</name>
<comment type="caution">
    <text evidence="2">The sequence shown here is derived from an EMBL/GenBank/DDBJ whole genome shotgun (WGS) entry which is preliminary data.</text>
</comment>
<keyword evidence="3" id="KW-1185">Reference proteome</keyword>
<feature type="transmembrane region" description="Helical" evidence="1">
    <location>
        <begin position="6"/>
        <end position="27"/>
    </location>
</feature>
<evidence type="ECO:0000313" key="3">
    <source>
        <dbReference type="Proteomes" id="UP001416858"/>
    </source>
</evidence>
<keyword evidence="1" id="KW-0812">Transmembrane</keyword>
<sequence>MPLRFSIRTLFAIVTVAALIAVCFVHLQRTAAKRRLAKRIEFHRDIVNAQSGVDGPSLLRVVSADDGRPVRNVIVGLTRIGPDGGDGGFKTFLTDSDGVARRHIPLQPGRYQWHLSPSVDSRYIQTYWRPGMPYISVAADGTTSVPTLVLQSGVDE</sequence>
<accession>A0ABP9VMD5</accession>
<evidence type="ECO:0008006" key="4">
    <source>
        <dbReference type="Google" id="ProtNLM"/>
    </source>
</evidence>
<keyword evidence="1" id="KW-1133">Transmembrane helix</keyword>
<evidence type="ECO:0000256" key="1">
    <source>
        <dbReference type="SAM" id="Phobius"/>
    </source>
</evidence>
<proteinExistence type="predicted"/>
<dbReference type="Proteomes" id="UP001416858">
    <property type="component" value="Unassembled WGS sequence"/>
</dbReference>
<gene>
    <name evidence="2" type="ORF">Rcae01_00002</name>
</gene>
<organism evidence="2 3">
    <name type="scientific">Novipirellula caenicola</name>
    <dbReference type="NCBI Taxonomy" id="1536901"/>
    <lineage>
        <taxon>Bacteria</taxon>
        <taxon>Pseudomonadati</taxon>
        <taxon>Planctomycetota</taxon>
        <taxon>Planctomycetia</taxon>
        <taxon>Pirellulales</taxon>
        <taxon>Pirellulaceae</taxon>
        <taxon>Novipirellula</taxon>
    </lineage>
</organism>
<reference evidence="2 3" key="1">
    <citation type="submission" date="2024-02" db="EMBL/GenBank/DDBJ databases">
        <title>Rhodopirellula caenicola NBRC 110016.</title>
        <authorList>
            <person name="Ichikawa N."/>
            <person name="Katano-Makiyama Y."/>
            <person name="Hidaka K."/>
        </authorList>
    </citation>
    <scope>NUCLEOTIDE SEQUENCE [LARGE SCALE GENOMIC DNA]</scope>
    <source>
        <strain evidence="2 3">NBRC 110016</strain>
    </source>
</reference>